<dbReference type="eggNOG" id="KOG1318">
    <property type="taxonomic scope" value="Eukaryota"/>
</dbReference>
<name>A0A0L0RZ24_ALLM3</name>
<proteinExistence type="predicted"/>
<dbReference type="STRING" id="578462.A0A0L0RZ24"/>
<keyword evidence="1" id="KW-0238">DNA-binding</keyword>
<feature type="region of interest" description="Disordered" evidence="3">
    <location>
        <begin position="458"/>
        <end position="550"/>
    </location>
</feature>
<dbReference type="InterPro" id="IPR047206">
    <property type="entry name" value="bHLHzip_scCBP1-like"/>
</dbReference>
<dbReference type="Pfam" id="PF00010">
    <property type="entry name" value="HLH"/>
    <property type="match status" value="1"/>
</dbReference>
<evidence type="ECO:0000256" key="3">
    <source>
        <dbReference type="SAM" id="MobiDB-lite"/>
    </source>
</evidence>
<dbReference type="OrthoDB" id="71302at2759"/>
<dbReference type="GO" id="GO:0005634">
    <property type="term" value="C:nucleus"/>
    <property type="evidence" value="ECO:0007669"/>
    <property type="project" value="TreeGrafter"/>
</dbReference>
<dbReference type="InterPro" id="IPR011598">
    <property type="entry name" value="bHLH_dom"/>
</dbReference>
<reference evidence="6" key="2">
    <citation type="submission" date="2009-11" db="EMBL/GenBank/DDBJ databases">
        <title>The Genome Sequence of Allomyces macrogynus strain ATCC 38327.</title>
        <authorList>
            <consortium name="The Broad Institute Genome Sequencing Platform"/>
            <person name="Russ C."/>
            <person name="Cuomo C."/>
            <person name="Shea T."/>
            <person name="Young S.K."/>
            <person name="Zeng Q."/>
            <person name="Koehrsen M."/>
            <person name="Haas B."/>
            <person name="Borodovsky M."/>
            <person name="Guigo R."/>
            <person name="Alvarado L."/>
            <person name="Berlin A."/>
            <person name="Borenstein D."/>
            <person name="Chen Z."/>
            <person name="Engels R."/>
            <person name="Freedman E."/>
            <person name="Gellesch M."/>
            <person name="Goldberg J."/>
            <person name="Griggs A."/>
            <person name="Gujja S."/>
            <person name="Heiman D."/>
            <person name="Hepburn T."/>
            <person name="Howarth C."/>
            <person name="Jen D."/>
            <person name="Larson L."/>
            <person name="Lewis B."/>
            <person name="Mehta T."/>
            <person name="Park D."/>
            <person name="Pearson M."/>
            <person name="Roberts A."/>
            <person name="Saif S."/>
            <person name="Shenoy N."/>
            <person name="Sisk P."/>
            <person name="Stolte C."/>
            <person name="Sykes S."/>
            <person name="Walk T."/>
            <person name="White J."/>
            <person name="Yandava C."/>
            <person name="Burger G."/>
            <person name="Gray M.W."/>
            <person name="Holland P.W.H."/>
            <person name="King N."/>
            <person name="Lang F.B.F."/>
            <person name="Roger A.J."/>
            <person name="Ruiz-Trillo I."/>
            <person name="Lander E."/>
            <person name="Nusbaum C."/>
        </authorList>
    </citation>
    <scope>NUCLEOTIDE SEQUENCE [LARGE SCALE GENOMIC DNA]</scope>
    <source>
        <strain evidence="6">ATCC 38327</strain>
    </source>
</reference>
<evidence type="ECO:0000256" key="1">
    <source>
        <dbReference type="ARBA" id="ARBA00023125"/>
    </source>
</evidence>
<keyword evidence="6" id="KW-1185">Reference proteome</keyword>
<dbReference type="PANTHER" id="PTHR47787:SF1">
    <property type="entry name" value="CENTROMERE-BINDING PROTEIN 1"/>
    <property type="match status" value="1"/>
</dbReference>
<evidence type="ECO:0000313" key="5">
    <source>
        <dbReference type="EMBL" id="KNE55329.1"/>
    </source>
</evidence>
<dbReference type="EMBL" id="GG745329">
    <property type="protein sequence ID" value="KNE55329.1"/>
    <property type="molecule type" value="Genomic_DNA"/>
</dbReference>
<dbReference type="GO" id="GO:0046983">
    <property type="term" value="F:protein dimerization activity"/>
    <property type="evidence" value="ECO:0007669"/>
    <property type="project" value="InterPro"/>
</dbReference>
<dbReference type="VEuPathDB" id="FungiDB:AMAG_01231"/>
<dbReference type="Proteomes" id="UP000054350">
    <property type="component" value="Unassembled WGS sequence"/>
</dbReference>
<feature type="domain" description="BHLH" evidence="4">
    <location>
        <begin position="222"/>
        <end position="271"/>
    </location>
</feature>
<dbReference type="PROSITE" id="PS50888">
    <property type="entry name" value="BHLH"/>
    <property type="match status" value="1"/>
</dbReference>
<dbReference type="GO" id="GO:0003700">
    <property type="term" value="F:DNA-binding transcription factor activity"/>
    <property type="evidence" value="ECO:0007669"/>
    <property type="project" value="InterPro"/>
</dbReference>
<feature type="compositionally biased region" description="Basic and acidic residues" evidence="3">
    <location>
        <begin position="515"/>
        <end position="524"/>
    </location>
</feature>
<dbReference type="SUPFAM" id="SSF47459">
    <property type="entry name" value="HLH, helix-loop-helix DNA-binding domain"/>
    <property type="match status" value="1"/>
</dbReference>
<evidence type="ECO:0000313" key="6">
    <source>
        <dbReference type="Proteomes" id="UP000054350"/>
    </source>
</evidence>
<protein>
    <recommendedName>
        <fullName evidence="4">BHLH domain-containing protein</fullName>
    </recommendedName>
</protein>
<feature type="compositionally biased region" description="Low complexity" evidence="3">
    <location>
        <begin position="189"/>
        <end position="199"/>
    </location>
</feature>
<sequence>MSQADPTTAAVDSAAAPAPTLPLDQPAVTEPMDVDAAAPAAAAAANPATLTASPTATTEPAVVLPQEVSAAPIVENGNADHAVPAPEAVPVTTADAAALQAVPPQPTQLQVALQAAMVTIPPGIGAEQFHQLQQQHLEQYQQHFMAQQAAMVAAAAAAEQQQQQATQQQQQQSEMLAYQEAQAQAAAQVQAQAQQDAQQPSRPTSAASGAKPPLGTDEWLKQRRESHKEVERRRREVINTGIAELAKIVPNCSDRNKGGILHRAVQYIQQLKEAEQRNAERWTLDKMLADQAINDLTGYVEFLKAENEALRGQITALGGEAPPRTQPPAPAVPPYHAHAMAAAMHPGYHYFAPPPPGTWPQIPGYPPHLMQQQMLAAAAAGGAQQPGQEVPVMHADPAAQAAAVAAAQAAAVAAGMMSPPATTQPGDDAVAVQHHPPQFVVDGMMQQPGAELGIHDAAAAEQQQQQQQQELEQQQQQQQQFQQLQPQEQPAEAAATNSPTKRKADDELLENGMDAEAKRARLEDSQAAMAQAAAASLAVATEQAAQPHQA</sequence>
<keyword evidence="2" id="KW-0539">Nucleus</keyword>
<organism evidence="5 6">
    <name type="scientific">Allomyces macrogynus (strain ATCC 38327)</name>
    <name type="common">Allomyces javanicus var. macrogynus</name>
    <dbReference type="NCBI Taxonomy" id="578462"/>
    <lineage>
        <taxon>Eukaryota</taxon>
        <taxon>Fungi</taxon>
        <taxon>Fungi incertae sedis</taxon>
        <taxon>Blastocladiomycota</taxon>
        <taxon>Blastocladiomycetes</taxon>
        <taxon>Blastocladiales</taxon>
        <taxon>Blastocladiaceae</taxon>
        <taxon>Allomyces</taxon>
    </lineage>
</organism>
<feature type="region of interest" description="Disordered" evidence="3">
    <location>
        <begin position="189"/>
        <end position="232"/>
    </location>
</feature>
<accession>A0A0L0RZ24</accession>
<dbReference type="CDD" id="cd11398">
    <property type="entry name" value="bHLHzip_scCBP1"/>
    <property type="match status" value="1"/>
</dbReference>
<dbReference type="GO" id="GO:0003677">
    <property type="term" value="F:DNA binding"/>
    <property type="evidence" value="ECO:0007669"/>
    <property type="project" value="UniProtKB-KW"/>
</dbReference>
<dbReference type="SMART" id="SM00353">
    <property type="entry name" value="HLH"/>
    <property type="match status" value="1"/>
</dbReference>
<gene>
    <name evidence="5" type="ORF">AMAG_01231</name>
</gene>
<feature type="compositionally biased region" description="Basic and acidic residues" evidence="3">
    <location>
        <begin position="218"/>
        <end position="232"/>
    </location>
</feature>
<dbReference type="AlphaFoldDB" id="A0A0L0RZ24"/>
<feature type="region of interest" description="Disordered" evidence="3">
    <location>
        <begin position="1"/>
        <end position="27"/>
    </location>
</feature>
<feature type="compositionally biased region" description="Low complexity" evidence="3">
    <location>
        <begin position="458"/>
        <end position="495"/>
    </location>
</feature>
<dbReference type="PANTHER" id="PTHR47787">
    <property type="entry name" value="CENTROMERE-BINDING PROTEIN 1"/>
    <property type="match status" value="1"/>
</dbReference>
<dbReference type="Gene3D" id="4.10.280.10">
    <property type="entry name" value="Helix-loop-helix DNA-binding domain"/>
    <property type="match status" value="1"/>
</dbReference>
<evidence type="ECO:0000256" key="2">
    <source>
        <dbReference type="ARBA" id="ARBA00023242"/>
    </source>
</evidence>
<reference evidence="5 6" key="1">
    <citation type="submission" date="2009-11" db="EMBL/GenBank/DDBJ databases">
        <title>Annotation of Allomyces macrogynus ATCC 38327.</title>
        <authorList>
            <consortium name="The Broad Institute Genome Sequencing Platform"/>
            <person name="Russ C."/>
            <person name="Cuomo C."/>
            <person name="Burger G."/>
            <person name="Gray M.W."/>
            <person name="Holland P.W.H."/>
            <person name="King N."/>
            <person name="Lang F.B.F."/>
            <person name="Roger A.J."/>
            <person name="Ruiz-Trillo I."/>
            <person name="Young S.K."/>
            <person name="Zeng Q."/>
            <person name="Gargeya S."/>
            <person name="Fitzgerald M."/>
            <person name="Haas B."/>
            <person name="Abouelleil A."/>
            <person name="Alvarado L."/>
            <person name="Arachchi H.M."/>
            <person name="Berlin A."/>
            <person name="Chapman S.B."/>
            <person name="Gearin G."/>
            <person name="Goldberg J."/>
            <person name="Griggs A."/>
            <person name="Gujja S."/>
            <person name="Hansen M."/>
            <person name="Heiman D."/>
            <person name="Howarth C."/>
            <person name="Larimer J."/>
            <person name="Lui A."/>
            <person name="MacDonald P.J.P."/>
            <person name="McCowen C."/>
            <person name="Montmayeur A."/>
            <person name="Murphy C."/>
            <person name="Neiman D."/>
            <person name="Pearson M."/>
            <person name="Priest M."/>
            <person name="Roberts A."/>
            <person name="Saif S."/>
            <person name="Shea T."/>
            <person name="Sisk P."/>
            <person name="Stolte C."/>
            <person name="Sykes S."/>
            <person name="Wortman J."/>
            <person name="Nusbaum C."/>
            <person name="Birren B."/>
        </authorList>
    </citation>
    <scope>NUCLEOTIDE SEQUENCE [LARGE SCALE GENOMIC DNA]</scope>
    <source>
        <strain evidence="5 6">ATCC 38327</strain>
    </source>
</reference>
<dbReference type="InterPro" id="IPR036638">
    <property type="entry name" value="HLH_DNA-bd_sf"/>
</dbReference>
<evidence type="ECO:0000259" key="4">
    <source>
        <dbReference type="PROSITE" id="PS50888"/>
    </source>
</evidence>
<feature type="compositionally biased region" description="Low complexity" evidence="3">
    <location>
        <begin position="526"/>
        <end position="550"/>
    </location>
</feature>
<feature type="compositionally biased region" description="Low complexity" evidence="3">
    <location>
        <begin position="1"/>
        <end position="18"/>
    </location>
</feature>